<comment type="caution">
    <text evidence="2">The sequence shown here is derived from an EMBL/GenBank/DDBJ whole genome shotgun (WGS) entry which is preliminary data.</text>
</comment>
<feature type="transmembrane region" description="Helical" evidence="1">
    <location>
        <begin position="108"/>
        <end position="131"/>
    </location>
</feature>
<dbReference type="GeneID" id="3855838"/>
<keyword evidence="1" id="KW-0812">Transmembrane</keyword>
<name>A0A328PZ49_9EURY</name>
<gene>
    <name evidence="2" type="ORF">CA615_03345</name>
</gene>
<evidence type="ECO:0000313" key="3">
    <source>
        <dbReference type="Proteomes" id="UP000248557"/>
    </source>
</evidence>
<feature type="transmembrane region" description="Helical" evidence="1">
    <location>
        <begin position="209"/>
        <end position="231"/>
    </location>
</feature>
<accession>A0A328PZ49</accession>
<dbReference type="EMBL" id="NGJK01000032">
    <property type="protein sequence ID" value="RAP03222.1"/>
    <property type="molecule type" value="Genomic_DNA"/>
</dbReference>
<evidence type="ECO:0008006" key="4">
    <source>
        <dbReference type="Google" id="ProtNLM"/>
    </source>
</evidence>
<proteinExistence type="predicted"/>
<evidence type="ECO:0000256" key="1">
    <source>
        <dbReference type="SAM" id="Phobius"/>
    </source>
</evidence>
<dbReference type="AlphaFoldDB" id="A0A328PZ49"/>
<keyword evidence="1" id="KW-0472">Membrane</keyword>
<dbReference type="Proteomes" id="UP000248557">
    <property type="component" value="Unassembled WGS sequence"/>
</dbReference>
<organism evidence="2 3">
    <name type="scientific">Methanosphaera stadtmanae</name>
    <dbReference type="NCBI Taxonomy" id="2317"/>
    <lineage>
        <taxon>Archaea</taxon>
        <taxon>Methanobacteriati</taxon>
        <taxon>Methanobacteriota</taxon>
        <taxon>Methanomada group</taxon>
        <taxon>Methanobacteria</taxon>
        <taxon>Methanobacteriales</taxon>
        <taxon>Methanobacteriaceae</taxon>
        <taxon>Methanosphaera</taxon>
    </lineage>
</organism>
<keyword evidence="1" id="KW-1133">Transmembrane helix</keyword>
<evidence type="ECO:0000313" key="2">
    <source>
        <dbReference type="EMBL" id="RAP03222.1"/>
    </source>
</evidence>
<feature type="transmembrane region" description="Helical" evidence="1">
    <location>
        <begin position="166"/>
        <end position="188"/>
    </location>
</feature>
<protein>
    <recommendedName>
        <fullName evidence="4">Bacterial Ig-like domain-containing protein</fullName>
    </recommendedName>
</protein>
<reference evidence="2 3" key="1">
    <citation type="submission" date="2017-05" db="EMBL/GenBank/DDBJ databases">
        <title>Host range expansion of the Methanosphaera genus to humans and monogastric animals involves recent and extensive reduction in genome content.</title>
        <authorList>
            <person name="Hoedt E.C."/>
            <person name="Volmer J.G."/>
            <person name="Parks D.H."/>
            <person name="Rosewarne C.P."/>
            <person name="Denman S.E."/>
            <person name="Mcsweeney C.S."/>
            <person name="O Cuiv P."/>
            <person name="Hugenholtz P."/>
            <person name="Tyson G.W."/>
            <person name="Morrison M."/>
        </authorList>
    </citation>
    <scope>NUCLEOTIDE SEQUENCE [LARGE SCALE GENOMIC DNA]</scope>
    <source>
        <strain evidence="2 3">PA5</strain>
    </source>
</reference>
<sequence length="235" mass="26721">MNTENEKIKTKIDAEIVNSNTKMYTVSVKVTEAQTNAPVLKGKVIVTSKKGKIVGSGKISKDGTATITSSISRKDYILTVHYEGTKKYDESKTKIDFQSEYLFYKTSFYLWTAIIGAIIIMLYIIMLNSYIVTTTPTSILGIFTRQFLPYLSLEPVTSLILVNTDFIQILINVLVWVLIISFIVASVYATQFNPNLHNIIRKNVTNHSLFHNFFIYIVEIIMFITIFAVILEYVV</sequence>
<dbReference type="RefSeq" id="WP_011406287.1">
    <property type="nucleotide sequence ID" value="NZ_CATZNA010000022.1"/>
</dbReference>